<accession>A0ABW1A7C2</accession>
<name>A0ABW1A7C2_9ACTN</name>
<comment type="caution">
    <text evidence="1">The sequence shown here is derived from an EMBL/GenBank/DDBJ whole genome shotgun (WGS) entry which is preliminary data.</text>
</comment>
<dbReference type="Proteomes" id="UP001596074">
    <property type="component" value="Unassembled WGS sequence"/>
</dbReference>
<sequence length="168" mass="16897">MATHSPLGVLVAGVAVLLVAGCGGAEPRTAPDRTSTTAEPRTAADGTNLAACQDGTCEVKVTGPAKLPVDPAKFKLDTLEVKPEKGDSVSFTVRNSGAVESTSVRVCGPDDRCLDLGGGGYASGDGDSSVTSSTSWTAVEGSRITANGLFITVVSADDGSAILRMRPA</sequence>
<organism evidence="1 2">
    <name type="scientific">Actinomadura rugatobispora</name>
    <dbReference type="NCBI Taxonomy" id="1994"/>
    <lineage>
        <taxon>Bacteria</taxon>
        <taxon>Bacillati</taxon>
        <taxon>Actinomycetota</taxon>
        <taxon>Actinomycetes</taxon>
        <taxon>Streptosporangiales</taxon>
        <taxon>Thermomonosporaceae</taxon>
        <taxon>Actinomadura</taxon>
    </lineage>
</organism>
<dbReference type="EMBL" id="JBHSON010000053">
    <property type="protein sequence ID" value="MFC5750456.1"/>
    <property type="molecule type" value="Genomic_DNA"/>
</dbReference>
<protein>
    <submittedName>
        <fullName evidence="1">Uncharacterized protein</fullName>
    </submittedName>
</protein>
<evidence type="ECO:0000313" key="1">
    <source>
        <dbReference type="EMBL" id="MFC5750456.1"/>
    </source>
</evidence>
<proteinExistence type="predicted"/>
<evidence type="ECO:0000313" key="2">
    <source>
        <dbReference type="Proteomes" id="UP001596074"/>
    </source>
</evidence>
<gene>
    <name evidence="1" type="ORF">ACFPZN_32940</name>
</gene>
<keyword evidence="2" id="KW-1185">Reference proteome</keyword>
<dbReference type="RefSeq" id="WP_378286198.1">
    <property type="nucleotide sequence ID" value="NZ_JBHSON010000053.1"/>
</dbReference>
<reference evidence="2" key="1">
    <citation type="journal article" date="2019" name="Int. J. Syst. Evol. Microbiol.">
        <title>The Global Catalogue of Microorganisms (GCM) 10K type strain sequencing project: providing services to taxonomists for standard genome sequencing and annotation.</title>
        <authorList>
            <consortium name="The Broad Institute Genomics Platform"/>
            <consortium name="The Broad Institute Genome Sequencing Center for Infectious Disease"/>
            <person name="Wu L."/>
            <person name="Ma J."/>
        </authorList>
    </citation>
    <scope>NUCLEOTIDE SEQUENCE [LARGE SCALE GENOMIC DNA]</scope>
    <source>
        <strain evidence="2">KCTC 42087</strain>
    </source>
</reference>